<gene>
    <name evidence="1" type="ORF">L345_17768</name>
</gene>
<evidence type="ECO:0000313" key="2">
    <source>
        <dbReference type="Proteomes" id="UP000018936"/>
    </source>
</evidence>
<comment type="caution">
    <text evidence="1">The sequence shown here is derived from an EMBL/GenBank/DDBJ whole genome shotgun (WGS) entry which is preliminary data.</text>
</comment>
<dbReference type="AlphaFoldDB" id="V8N3S8"/>
<reference evidence="1 2" key="1">
    <citation type="journal article" date="2013" name="Proc. Natl. Acad. Sci. U.S.A.">
        <title>The king cobra genome reveals dynamic gene evolution and adaptation in the snake venom system.</title>
        <authorList>
            <person name="Vonk F.J."/>
            <person name="Casewell N.R."/>
            <person name="Henkel C.V."/>
            <person name="Heimberg A.M."/>
            <person name="Jansen H.J."/>
            <person name="McCleary R.J."/>
            <person name="Kerkkamp H.M."/>
            <person name="Vos R.A."/>
            <person name="Guerreiro I."/>
            <person name="Calvete J.J."/>
            <person name="Wuster W."/>
            <person name="Woods A.E."/>
            <person name="Logan J.M."/>
            <person name="Harrison R.A."/>
            <person name="Castoe T.A."/>
            <person name="de Koning A.P."/>
            <person name="Pollock D.D."/>
            <person name="Yandell M."/>
            <person name="Calderon D."/>
            <person name="Renjifo C."/>
            <person name="Currier R.B."/>
            <person name="Salgado D."/>
            <person name="Pla D."/>
            <person name="Sanz L."/>
            <person name="Hyder A.S."/>
            <person name="Ribeiro J.M."/>
            <person name="Arntzen J.W."/>
            <person name="van den Thillart G.E."/>
            <person name="Boetzer M."/>
            <person name="Pirovano W."/>
            <person name="Dirks R.P."/>
            <person name="Spaink H.P."/>
            <person name="Duboule D."/>
            <person name="McGlinn E."/>
            <person name="Kini R.M."/>
            <person name="Richardson M.K."/>
        </authorList>
    </citation>
    <scope>NUCLEOTIDE SEQUENCE</scope>
    <source>
        <tissue evidence="1">Blood</tissue>
    </source>
</reference>
<evidence type="ECO:0000313" key="1">
    <source>
        <dbReference type="EMBL" id="ETE56521.1"/>
    </source>
</evidence>
<name>V8N3S8_OPHHA</name>
<protein>
    <submittedName>
        <fullName evidence="1">Uncharacterized protein</fullName>
    </submittedName>
</protein>
<dbReference type="EMBL" id="AZIM01019523">
    <property type="protein sequence ID" value="ETE56521.1"/>
    <property type="molecule type" value="Genomic_DNA"/>
</dbReference>
<feature type="non-terminal residue" evidence="1">
    <location>
        <position position="1"/>
    </location>
</feature>
<accession>V8N3S8</accession>
<dbReference type="Proteomes" id="UP000018936">
    <property type="component" value="Unassembled WGS sequence"/>
</dbReference>
<organism evidence="1 2">
    <name type="scientific">Ophiophagus hannah</name>
    <name type="common">King cobra</name>
    <name type="synonym">Naja hannah</name>
    <dbReference type="NCBI Taxonomy" id="8665"/>
    <lineage>
        <taxon>Eukaryota</taxon>
        <taxon>Metazoa</taxon>
        <taxon>Chordata</taxon>
        <taxon>Craniata</taxon>
        <taxon>Vertebrata</taxon>
        <taxon>Euteleostomi</taxon>
        <taxon>Lepidosauria</taxon>
        <taxon>Squamata</taxon>
        <taxon>Bifurcata</taxon>
        <taxon>Unidentata</taxon>
        <taxon>Episquamata</taxon>
        <taxon>Toxicofera</taxon>
        <taxon>Serpentes</taxon>
        <taxon>Colubroidea</taxon>
        <taxon>Elapidae</taxon>
        <taxon>Elapinae</taxon>
        <taxon>Ophiophagus</taxon>
    </lineage>
</organism>
<proteinExistence type="predicted"/>
<sequence length="86" mass="9615">MHLRVGGHILLPASLSNARKGGTWAAMPHLSQQQPRLEGETFFREMGREMLRELHETCKKGAIAPESCQNTGLSQKSLLHSFTPEF</sequence>
<keyword evidence="2" id="KW-1185">Reference proteome</keyword>